<reference evidence="1" key="1">
    <citation type="submission" date="2022-11" db="EMBL/GenBank/DDBJ databases">
        <title>Genome Sequence of Nemania bipapillata.</title>
        <authorList>
            <person name="Buettner E."/>
        </authorList>
    </citation>
    <scope>NUCLEOTIDE SEQUENCE</scope>
    <source>
        <strain evidence="1">CP14</strain>
    </source>
</reference>
<dbReference type="Proteomes" id="UP001153334">
    <property type="component" value="Unassembled WGS sequence"/>
</dbReference>
<proteinExistence type="predicted"/>
<keyword evidence="2" id="KW-1185">Reference proteome</keyword>
<gene>
    <name evidence="1" type="ORF">ONZ43_g649</name>
</gene>
<sequence>MALQFGEFTEEQLFIFSIIVGTACIIATILRFVSTHRAGRKFGLEDWFALGALLSYLTYTVLELISIGLVDGRDIETLSYGELTRLGKVLFATVPFYPLSQFFAKFSILFLYYRIFSVRPVFVRWMYIIGIIQLADSIITFFINLFSCIPIAYNWDVTIDGWCLDQAAVFTGTESVNSAVDIAMIVLACFMLVELRLNIWTKLKLSFIFALGGLAGVIGFIRISQFYIIQNEVGVFSATNGFWENAQQATSVVCCCVPVYKNIIPFGNFYTHLASRIGGSSWLSKLQIRSKSSMQFGYGGGLQKKNTKEIDHTEPQWISLNDSRRSDPRAAELGLSDKFSSDRDLIALHKV</sequence>
<comment type="caution">
    <text evidence="1">The sequence shown here is derived from an EMBL/GenBank/DDBJ whole genome shotgun (WGS) entry which is preliminary data.</text>
</comment>
<name>A0ACC2J7E7_9PEZI</name>
<evidence type="ECO:0000313" key="1">
    <source>
        <dbReference type="EMBL" id="KAJ8123393.1"/>
    </source>
</evidence>
<protein>
    <submittedName>
        <fullName evidence="1">Uncharacterized protein</fullName>
    </submittedName>
</protein>
<evidence type="ECO:0000313" key="2">
    <source>
        <dbReference type="Proteomes" id="UP001153334"/>
    </source>
</evidence>
<dbReference type="EMBL" id="JAPESX010000089">
    <property type="protein sequence ID" value="KAJ8123393.1"/>
    <property type="molecule type" value="Genomic_DNA"/>
</dbReference>
<accession>A0ACC2J7E7</accession>
<organism evidence="1 2">
    <name type="scientific">Nemania bipapillata</name>
    <dbReference type="NCBI Taxonomy" id="110536"/>
    <lineage>
        <taxon>Eukaryota</taxon>
        <taxon>Fungi</taxon>
        <taxon>Dikarya</taxon>
        <taxon>Ascomycota</taxon>
        <taxon>Pezizomycotina</taxon>
        <taxon>Sordariomycetes</taxon>
        <taxon>Xylariomycetidae</taxon>
        <taxon>Xylariales</taxon>
        <taxon>Xylariaceae</taxon>
        <taxon>Nemania</taxon>
    </lineage>
</organism>